<dbReference type="GeneID" id="8300346"/>
<dbReference type="KEGG" id="ctp:CTRG_02843"/>
<dbReference type="RefSeq" id="XP_002548546.1">
    <property type="nucleotide sequence ID" value="XM_002548500.1"/>
</dbReference>
<dbReference type="SUPFAM" id="SSF50494">
    <property type="entry name" value="Trypsin-like serine proteases"/>
    <property type="match status" value="1"/>
</dbReference>
<evidence type="ECO:0000313" key="2">
    <source>
        <dbReference type="Proteomes" id="UP000002037"/>
    </source>
</evidence>
<organism evidence="1 2">
    <name type="scientific">Candida tropicalis (strain ATCC MYA-3404 / T1)</name>
    <name type="common">Yeast</name>
    <dbReference type="NCBI Taxonomy" id="294747"/>
    <lineage>
        <taxon>Eukaryota</taxon>
        <taxon>Fungi</taxon>
        <taxon>Dikarya</taxon>
        <taxon>Ascomycota</taxon>
        <taxon>Saccharomycotina</taxon>
        <taxon>Pichiomycetes</taxon>
        <taxon>Debaryomycetaceae</taxon>
        <taxon>Candida/Lodderomyces clade</taxon>
        <taxon>Candida</taxon>
    </lineage>
</organism>
<dbReference type="Proteomes" id="UP000002037">
    <property type="component" value="Unassembled WGS sequence"/>
</dbReference>
<dbReference type="InterPro" id="IPR009003">
    <property type="entry name" value="Peptidase_S1_PA"/>
</dbReference>
<reference evidence="1 2" key="1">
    <citation type="journal article" date="2009" name="Nature">
        <title>Evolution of pathogenicity and sexual reproduction in eight Candida genomes.</title>
        <authorList>
            <person name="Butler G."/>
            <person name="Rasmussen M.D."/>
            <person name="Lin M.F."/>
            <person name="Santos M.A."/>
            <person name="Sakthikumar S."/>
            <person name="Munro C.A."/>
            <person name="Rheinbay E."/>
            <person name="Grabherr M."/>
            <person name="Forche A."/>
            <person name="Reedy J.L."/>
            <person name="Agrafioti I."/>
            <person name="Arnaud M.B."/>
            <person name="Bates S."/>
            <person name="Brown A.J."/>
            <person name="Brunke S."/>
            <person name="Costanzo M.C."/>
            <person name="Fitzpatrick D.A."/>
            <person name="de Groot P.W."/>
            <person name="Harris D."/>
            <person name="Hoyer L.L."/>
            <person name="Hube B."/>
            <person name="Klis F.M."/>
            <person name="Kodira C."/>
            <person name="Lennard N."/>
            <person name="Logue M.E."/>
            <person name="Martin R."/>
            <person name="Neiman A.M."/>
            <person name="Nikolaou E."/>
            <person name="Quail M.A."/>
            <person name="Quinn J."/>
            <person name="Santos M.C."/>
            <person name="Schmitzberger F.F."/>
            <person name="Sherlock G."/>
            <person name="Shah P."/>
            <person name="Silverstein K.A."/>
            <person name="Skrzypek M.S."/>
            <person name="Soll D."/>
            <person name="Staggs R."/>
            <person name="Stansfield I."/>
            <person name="Stumpf M.P."/>
            <person name="Sudbery P.E."/>
            <person name="Srikantha T."/>
            <person name="Zeng Q."/>
            <person name="Berman J."/>
            <person name="Berriman M."/>
            <person name="Heitman J."/>
            <person name="Gow N.A."/>
            <person name="Lorenz M.C."/>
            <person name="Birren B.W."/>
            <person name="Kellis M."/>
            <person name="Cuomo C.A."/>
        </authorList>
    </citation>
    <scope>NUCLEOTIDE SEQUENCE [LARGE SCALE GENOMIC DNA]</scope>
    <source>
        <strain evidence="2">ATCC MYA-3404 / T1</strain>
    </source>
</reference>
<dbReference type="VEuPathDB" id="FungiDB:CTRG_02843"/>
<dbReference type="AlphaFoldDB" id="C5M8X1"/>
<dbReference type="Pfam" id="PF13365">
    <property type="entry name" value="Trypsin_2"/>
    <property type="match status" value="1"/>
</dbReference>
<accession>C5M8X1</accession>
<dbReference type="EMBL" id="GG692397">
    <property type="protein sequence ID" value="EER34025.1"/>
    <property type="molecule type" value="Genomic_DNA"/>
</dbReference>
<dbReference type="GO" id="GO:0005777">
    <property type="term" value="C:peroxisome"/>
    <property type="evidence" value="ECO:0007669"/>
    <property type="project" value="InterPro"/>
</dbReference>
<name>C5M8X1_CANTT</name>
<keyword evidence="2" id="KW-1185">Reference proteome</keyword>
<dbReference type="GO" id="GO:0031998">
    <property type="term" value="P:regulation of fatty acid beta-oxidation"/>
    <property type="evidence" value="ECO:0007669"/>
    <property type="project" value="TreeGrafter"/>
</dbReference>
<dbReference type="OrthoDB" id="17845at2759"/>
<dbReference type="HOGENOM" id="CLU_038715_0_0_1"/>
<dbReference type="PANTHER" id="PTHR21004:SF0">
    <property type="entry name" value="PEROXISOMAL LEADER PEPTIDE-PROCESSING PROTEASE"/>
    <property type="match status" value="1"/>
</dbReference>
<protein>
    <recommendedName>
        <fullName evidence="3">Serine protease</fullName>
    </recommendedName>
</protein>
<evidence type="ECO:0008006" key="3">
    <source>
        <dbReference type="Google" id="ProtNLM"/>
    </source>
</evidence>
<proteinExistence type="predicted"/>
<sequence>MAKWEYNPVAIRYQNKHHIYASSGIHLIIKDGDNKEVIIDDFVLTLNHIPNVSNYQIIINEITPKKDIDNEEEDDENVMWGMGRIREFKDIEFNKLQGFDLFPIDSFPRESTKKVQLLKLTSMSLSKSGQMINLDNELEISDRIKLKGYPFNLTNSLIFSNYQTFGNIVGKCSTGFYLTDIRYVENLNGGIVLKNNSEVLSGLIFGNLRKRNGDGDLIVIIDIQEIISLLNIEKIPDVRPRERSSDMTSMKITKVDSKQSRSILPLLITDSQGNSTWGTSIHYTRNILITNQHVIEPYSSNTKKGICQIQLPTNQIIQLSSKDEIIIPIKNLDLAFILIKDLQNQKIMNSIPIIKGIGKYNQGDKIYSLSYGLFYQSGMNPLYSQGEINCIYSIIPQIGIKSKINGLIITSCNVWNGSSGGGLFTQNDDLLIGLICSNANVRIPIVDNINEFKLEKNTSFSFIIPIDIIEYVYYCMILGHQDVSQLNENLIKLWNLQSFHQDILIQSTKL</sequence>
<dbReference type="InterPro" id="IPR039245">
    <property type="entry name" value="TYSND1/DEG15"/>
</dbReference>
<gene>
    <name evidence="1" type="ORF">CTRG_02843</name>
</gene>
<dbReference type="STRING" id="294747.C5M8X1"/>
<dbReference type="GO" id="GO:0004252">
    <property type="term" value="F:serine-type endopeptidase activity"/>
    <property type="evidence" value="ECO:0007669"/>
    <property type="project" value="InterPro"/>
</dbReference>
<dbReference type="eggNOG" id="ENOG502S5HP">
    <property type="taxonomic scope" value="Eukaryota"/>
</dbReference>
<evidence type="ECO:0000313" key="1">
    <source>
        <dbReference type="EMBL" id="EER34025.1"/>
    </source>
</evidence>
<dbReference type="GO" id="GO:0016485">
    <property type="term" value="P:protein processing"/>
    <property type="evidence" value="ECO:0007669"/>
    <property type="project" value="InterPro"/>
</dbReference>
<dbReference type="PANTHER" id="PTHR21004">
    <property type="entry name" value="SERINE PROTEASE-RELATED"/>
    <property type="match status" value="1"/>
</dbReference>
<dbReference type="Gene3D" id="2.40.10.120">
    <property type="match status" value="1"/>
</dbReference>